<feature type="transmembrane region" description="Helical" evidence="9">
    <location>
        <begin position="185"/>
        <end position="207"/>
    </location>
</feature>
<reference evidence="11 12" key="1">
    <citation type="submission" date="2023-11" db="EMBL/GenBank/DDBJ databases">
        <title>Peredibacter starrii A3.12.</title>
        <authorList>
            <person name="Mitchell R.J."/>
        </authorList>
    </citation>
    <scope>NUCLEOTIDE SEQUENCE [LARGE SCALE GENOMIC DNA]</scope>
    <source>
        <strain evidence="11 12">A3.12</strain>
    </source>
</reference>
<keyword evidence="4" id="KW-0813">Transport</keyword>
<evidence type="ECO:0000313" key="11">
    <source>
        <dbReference type="EMBL" id="WPU66302.1"/>
    </source>
</evidence>
<gene>
    <name evidence="11" type="primary">pstA</name>
    <name evidence="11" type="ORF">SOO65_06035</name>
</gene>
<evidence type="ECO:0000256" key="7">
    <source>
        <dbReference type="ARBA" id="ARBA00022989"/>
    </source>
</evidence>
<keyword evidence="5 9" id="KW-1003">Cell membrane</keyword>
<keyword evidence="6 9" id="KW-0812">Transmembrane</keyword>
<comment type="subcellular location">
    <subcellularLocation>
        <location evidence="1 9">Cell membrane</location>
        <topology evidence="1 9">Multi-pass membrane protein</topology>
    </subcellularLocation>
</comment>
<proteinExistence type="inferred from homology"/>
<dbReference type="NCBIfam" id="TIGR00974">
    <property type="entry name" value="3a0107s02c"/>
    <property type="match status" value="1"/>
</dbReference>
<evidence type="ECO:0000256" key="8">
    <source>
        <dbReference type="ARBA" id="ARBA00023136"/>
    </source>
</evidence>
<evidence type="ECO:0000256" key="4">
    <source>
        <dbReference type="ARBA" id="ARBA00022448"/>
    </source>
</evidence>
<keyword evidence="7 9" id="KW-1133">Transmembrane helix</keyword>
<dbReference type="InterPro" id="IPR005672">
    <property type="entry name" value="Phosphate_PstA"/>
</dbReference>
<dbReference type="AlphaFoldDB" id="A0AAX4HSR3"/>
<evidence type="ECO:0000313" key="12">
    <source>
        <dbReference type="Proteomes" id="UP001324634"/>
    </source>
</evidence>
<evidence type="ECO:0000256" key="6">
    <source>
        <dbReference type="ARBA" id="ARBA00022692"/>
    </source>
</evidence>
<organism evidence="11 12">
    <name type="scientific">Peredibacter starrii</name>
    <dbReference type="NCBI Taxonomy" id="28202"/>
    <lineage>
        <taxon>Bacteria</taxon>
        <taxon>Pseudomonadati</taxon>
        <taxon>Bdellovibrionota</taxon>
        <taxon>Bacteriovoracia</taxon>
        <taxon>Bacteriovoracales</taxon>
        <taxon>Bacteriovoracaceae</taxon>
        <taxon>Peredibacter</taxon>
    </lineage>
</organism>
<evidence type="ECO:0000256" key="9">
    <source>
        <dbReference type="RuleBase" id="RU363043"/>
    </source>
</evidence>
<dbReference type="PROSITE" id="PS50928">
    <property type="entry name" value="ABC_TM1"/>
    <property type="match status" value="1"/>
</dbReference>
<feature type="transmembrane region" description="Helical" evidence="9">
    <location>
        <begin position="213"/>
        <end position="229"/>
    </location>
</feature>
<dbReference type="CDD" id="cd06261">
    <property type="entry name" value="TM_PBP2"/>
    <property type="match status" value="1"/>
</dbReference>
<feature type="transmembrane region" description="Helical" evidence="9">
    <location>
        <begin position="107"/>
        <end position="135"/>
    </location>
</feature>
<feature type="transmembrane region" description="Helical" evidence="9">
    <location>
        <begin position="259"/>
        <end position="283"/>
    </location>
</feature>
<dbReference type="Proteomes" id="UP001324634">
    <property type="component" value="Chromosome"/>
</dbReference>
<protein>
    <recommendedName>
        <fullName evidence="3 9">Phosphate transport system permease protein PstA</fullName>
    </recommendedName>
</protein>
<dbReference type="PANTHER" id="PTHR43470">
    <property type="entry name" value="PHOSPHATE TRANSPORT SYSTEM PERMEASE PROTEIN PSTA-RELATED"/>
    <property type="match status" value="1"/>
</dbReference>
<dbReference type="Gene3D" id="1.10.3720.10">
    <property type="entry name" value="MetI-like"/>
    <property type="match status" value="1"/>
</dbReference>
<dbReference type="PANTHER" id="PTHR43470:SF3">
    <property type="entry name" value="PHOSPHATE TRANSPORT SYSTEM PERMEASE PROTEIN PSTA-RELATED"/>
    <property type="match status" value="1"/>
</dbReference>
<feature type="domain" description="ABC transmembrane type-1" evidence="10">
    <location>
        <begin position="70"/>
        <end position="276"/>
    </location>
</feature>
<evidence type="ECO:0000256" key="2">
    <source>
        <dbReference type="ARBA" id="ARBA00007069"/>
    </source>
</evidence>
<dbReference type="SUPFAM" id="SSF161098">
    <property type="entry name" value="MetI-like"/>
    <property type="match status" value="1"/>
</dbReference>
<dbReference type="GO" id="GO:0005315">
    <property type="term" value="F:phosphate transmembrane transporter activity"/>
    <property type="evidence" value="ECO:0007669"/>
    <property type="project" value="InterPro"/>
</dbReference>
<accession>A0AAX4HSR3</accession>
<name>A0AAX4HSR3_9BACT</name>
<sequence length="289" mass="31817">MFRPSVHLINKEIREKKFKSILSTVTFFLFLPALIIIFWLFMKGYPALSWDFITMDPIDGMTAGGIFPTIVGTFWLVMISVLVSCPLGVVAAIYLSEYAPDNKVTRMIRLAILNLAGVPSIVHALFGLGAFVLFLKMGTSILAASFTLAVMNLPVIITSTLESLKAVPQSYREASWNVGASKLQTIRHIVLPNSIPGILTGLVFAVGRSAGETAAILFTGVAFYLPFLPQTVFDQCMALSMHLFTISTQVVGVPDAYPFATALVLILLILSVNSIAVVLRYYFRTRRKW</sequence>
<feature type="transmembrane region" description="Helical" evidence="9">
    <location>
        <begin position="62"/>
        <end position="95"/>
    </location>
</feature>
<dbReference type="Pfam" id="PF00528">
    <property type="entry name" value="BPD_transp_1"/>
    <property type="match status" value="1"/>
</dbReference>
<dbReference type="GO" id="GO:0035435">
    <property type="term" value="P:phosphate ion transmembrane transport"/>
    <property type="evidence" value="ECO:0007669"/>
    <property type="project" value="InterPro"/>
</dbReference>
<comment type="similarity">
    <text evidence="2 9">Belongs to the binding-protein-dependent transport system permease family. CysTW subfamily.</text>
</comment>
<feature type="transmembrane region" description="Helical" evidence="9">
    <location>
        <begin position="21"/>
        <end position="42"/>
    </location>
</feature>
<evidence type="ECO:0000256" key="3">
    <source>
        <dbReference type="ARBA" id="ARBA00016864"/>
    </source>
</evidence>
<dbReference type="InterPro" id="IPR035906">
    <property type="entry name" value="MetI-like_sf"/>
</dbReference>
<dbReference type="GO" id="GO:0005886">
    <property type="term" value="C:plasma membrane"/>
    <property type="evidence" value="ECO:0007669"/>
    <property type="project" value="UniProtKB-SubCell"/>
</dbReference>
<dbReference type="EMBL" id="CP139487">
    <property type="protein sequence ID" value="WPU66302.1"/>
    <property type="molecule type" value="Genomic_DNA"/>
</dbReference>
<evidence type="ECO:0000256" key="1">
    <source>
        <dbReference type="ARBA" id="ARBA00004651"/>
    </source>
</evidence>
<evidence type="ECO:0000256" key="5">
    <source>
        <dbReference type="ARBA" id="ARBA00022475"/>
    </source>
</evidence>
<dbReference type="RefSeq" id="WP_321398379.1">
    <property type="nucleotide sequence ID" value="NZ_CP139487.1"/>
</dbReference>
<keyword evidence="12" id="KW-1185">Reference proteome</keyword>
<dbReference type="KEGG" id="psti:SOO65_06035"/>
<dbReference type="InterPro" id="IPR000515">
    <property type="entry name" value="MetI-like"/>
</dbReference>
<evidence type="ECO:0000259" key="10">
    <source>
        <dbReference type="PROSITE" id="PS50928"/>
    </source>
</evidence>
<keyword evidence="8 9" id="KW-0472">Membrane</keyword>